<sequence length="306" mass="32671">MLFDAFQPREPDTSFHHRKGLCAPSLRPTGLPAEPVRRAFTIGGVSAAGAAYVVWGSVVQRSFEFLDLYLIPLVFVAATLLVAAITLVGPFFRALRVEIALDEGGLRCAVDEYVSYYPWVLLGPAQLEPDWRGIPTLTLTNESGRAFARVPLLGKSAHASAVTLLRSYEQRRAGRILPAPPVARSLARQGRPLSAWLEALAALGAASNKRAGYREQAPSDLAELPSIVADLGQTSEIRAAAAYVLLALRAPDLDALKNAITEAAPPLVQLLVHLSPAGKAIVSRESIEAVRPFLEPDEAAAIDGAG</sequence>
<proteinExistence type="predicted"/>
<gene>
    <name evidence="2" type="ORF">KEG57_45395</name>
</gene>
<dbReference type="AlphaFoldDB" id="A0A9X4AYZ1"/>
<comment type="caution">
    <text evidence="2">The sequence shown here is derived from an EMBL/GenBank/DDBJ whole genome shotgun (WGS) entry which is preliminary data.</text>
</comment>
<evidence type="ECO:0000313" key="2">
    <source>
        <dbReference type="EMBL" id="MDC3987785.1"/>
    </source>
</evidence>
<keyword evidence="1" id="KW-1133">Transmembrane helix</keyword>
<feature type="transmembrane region" description="Helical" evidence="1">
    <location>
        <begin position="39"/>
        <end position="58"/>
    </location>
</feature>
<dbReference type="RefSeq" id="WP_272422965.1">
    <property type="nucleotide sequence ID" value="NZ_JAGTJJ010000058.1"/>
</dbReference>
<feature type="transmembrane region" description="Helical" evidence="1">
    <location>
        <begin position="70"/>
        <end position="92"/>
    </location>
</feature>
<evidence type="ECO:0000256" key="1">
    <source>
        <dbReference type="SAM" id="Phobius"/>
    </source>
</evidence>
<keyword evidence="3" id="KW-1185">Reference proteome</keyword>
<keyword evidence="1" id="KW-0472">Membrane</keyword>
<keyword evidence="1" id="KW-0812">Transmembrane</keyword>
<organism evidence="2 3">
    <name type="scientific">Polyangium jinanense</name>
    <dbReference type="NCBI Taxonomy" id="2829994"/>
    <lineage>
        <taxon>Bacteria</taxon>
        <taxon>Pseudomonadati</taxon>
        <taxon>Myxococcota</taxon>
        <taxon>Polyangia</taxon>
        <taxon>Polyangiales</taxon>
        <taxon>Polyangiaceae</taxon>
        <taxon>Polyangium</taxon>
    </lineage>
</organism>
<evidence type="ECO:0000313" key="3">
    <source>
        <dbReference type="Proteomes" id="UP001151081"/>
    </source>
</evidence>
<reference evidence="2 3" key="1">
    <citation type="submission" date="2021-04" db="EMBL/GenBank/DDBJ databases">
        <title>Genome analysis of Polyangium sp.</title>
        <authorList>
            <person name="Li Y."/>
            <person name="Wang J."/>
        </authorList>
    </citation>
    <scope>NUCLEOTIDE SEQUENCE [LARGE SCALE GENOMIC DNA]</scope>
    <source>
        <strain evidence="2 3">SDU14</strain>
    </source>
</reference>
<protein>
    <submittedName>
        <fullName evidence="2">Uncharacterized protein</fullName>
    </submittedName>
</protein>
<name>A0A9X4AYZ1_9BACT</name>
<dbReference type="Proteomes" id="UP001151081">
    <property type="component" value="Unassembled WGS sequence"/>
</dbReference>
<dbReference type="EMBL" id="JAGTJJ010000058">
    <property type="protein sequence ID" value="MDC3987785.1"/>
    <property type="molecule type" value="Genomic_DNA"/>
</dbReference>
<accession>A0A9X4AYZ1</accession>